<dbReference type="AlphaFoldDB" id="A0A5S4YX07"/>
<keyword evidence="1" id="KW-0732">Signal</keyword>
<feature type="domain" description="DUF2147" evidence="2">
    <location>
        <begin position="42"/>
        <end position="140"/>
    </location>
</feature>
<organism evidence="3 4">
    <name type="scientific">Bradyrhizobium hipponense</name>
    <dbReference type="NCBI Taxonomy" id="2605638"/>
    <lineage>
        <taxon>Bacteria</taxon>
        <taxon>Pseudomonadati</taxon>
        <taxon>Pseudomonadota</taxon>
        <taxon>Alphaproteobacteria</taxon>
        <taxon>Hyphomicrobiales</taxon>
        <taxon>Nitrobacteraceae</taxon>
        <taxon>Bradyrhizobium</taxon>
    </lineage>
</organism>
<protein>
    <submittedName>
        <fullName evidence="3">DUF2147 domain-containing protein</fullName>
    </submittedName>
</protein>
<comment type="caution">
    <text evidence="3">The sequence shown here is derived from an EMBL/GenBank/DDBJ whole genome shotgun (WGS) entry which is preliminary data.</text>
</comment>
<feature type="signal peptide" evidence="1">
    <location>
        <begin position="1"/>
        <end position="34"/>
    </location>
</feature>
<dbReference type="Pfam" id="PF09917">
    <property type="entry name" value="DUF2147"/>
    <property type="match status" value="1"/>
</dbReference>
<dbReference type="PANTHER" id="PTHR36919:SF2">
    <property type="entry name" value="BLL6627 PROTEIN"/>
    <property type="match status" value="1"/>
</dbReference>
<evidence type="ECO:0000313" key="4">
    <source>
        <dbReference type="Proteomes" id="UP000324797"/>
    </source>
</evidence>
<dbReference type="Gene3D" id="2.40.128.520">
    <property type="match status" value="1"/>
</dbReference>
<dbReference type="Proteomes" id="UP000324797">
    <property type="component" value="Unassembled WGS sequence"/>
</dbReference>
<dbReference type="EMBL" id="VSTH01000047">
    <property type="protein sequence ID" value="TYO65919.1"/>
    <property type="molecule type" value="Genomic_DNA"/>
</dbReference>
<dbReference type="PANTHER" id="PTHR36919">
    <property type="entry name" value="BLR1215 PROTEIN"/>
    <property type="match status" value="1"/>
</dbReference>
<keyword evidence="4" id="KW-1185">Reference proteome</keyword>
<gene>
    <name evidence="3" type="ORF">FXV83_14315</name>
</gene>
<proteinExistence type="predicted"/>
<dbReference type="InterPro" id="IPR019223">
    <property type="entry name" value="DUF2147"/>
</dbReference>
<reference evidence="3 4" key="1">
    <citation type="submission" date="2019-08" db="EMBL/GenBank/DDBJ databases">
        <title>Bradyrhizobium hipponensis sp. nov., a rhizobium isolated from a Lupinus angustifolius root nodule in Tunisia.</title>
        <authorList>
            <person name="Off K."/>
            <person name="Rejili M."/>
            <person name="Mars M."/>
            <person name="Brachmann A."/>
            <person name="Marin M."/>
        </authorList>
    </citation>
    <scope>NUCLEOTIDE SEQUENCE [LARGE SCALE GENOMIC DNA]</scope>
    <source>
        <strain evidence="4">aSej3</strain>
    </source>
</reference>
<sequence>MIIGIIWSQRMRSHLARHLLAALLSIAPLGNAEAAKAVDAAGVWLTQSGDAKIKVSHCGTALCGRVVWLKEPLDKKTGKPQLDDRNADPALRGRRIIGISLFINMQAAGPNKWSGKIYNADDGKTYASTVTLVPSGNLSVQ</sequence>
<evidence type="ECO:0000259" key="2">
    <source>
        <dbReference type="Pfam" id="PF09917"/>
    </source>
</evidence>
<evidence type="ECO:0000313" key="3">
    <source>
        <dbReference type="EMBL" id="TYO65919.1"/>
    </source>
</evidence>
<name>A0A5S4YX07_9BRAD</name>
<accession>A0A5S4YX07</accession>
<evidence type="ECO:0000256" key="1">
    <source>
        <dbReference type="SAM" id="SignalP"/>
    </source>
</evidence>
<feature type="chain" id="PRO_5024289737" evidence="1">
    <location>
        <begin position="35"/>
        <end position="141"/>
    </location>
</feature>